<proteinExistence type="predicted"/>
<dbReference type="InterPro" id="IPR052818">
    <property type="entry name" value="NEDD1_Spindle_Assembly"/>
</dbReference>
<dbReference type="AlphaFoldDB" id="A0A2H3J634"/>
<feature type="region of interest" description="Disordered" evidence="1">
    <location>
        <begin position="124"/>
        <end position="148"/>
    </location>
</feature>
<feature type="compositionally biased region" description="Low complexity" evidence="1">
    <location>
        <begin position="306"/>
        <end position="315"/>
    </location>
</feature>
<sequence length="579" mass="61180">MLVYDTTRPSAPVKTFTLSTQRGGWGEIVSVSSSPFSKTLVAVASSGGNICLVDLEKEKGLCRTLTLHVPLTSLVFSAEGGTLYAGTENGKVLVQDLRTLDKGPRSITVSERGDRVTSLAIQGKLKSEQSAPKATASTVTTASQPLVPQDVNQDLARATGLTGATKPLFADKPVTQSKPNPVSPTSARASSTTPADTMAGVSGSPRLARTRTRAAAPGSPIVSKKAFSPPRSPATRTRKASDLSDGLDISVRVEDLLAVPPAKRVKENLHPTATVLAPSAAKSEADPLSAASRASHTRDGSRVRARTAAAARPTTSVNSRMRSISGSSAGTSASARTGQSRGASTEHKSASRVTSPVRAVHALRSRVSRTPSPNLPSVADAPVTPPPNATRKGKEKERMSGMNVLGLGTPELERWIRAGEGNVHTNDDGVHDRAGGKRVGFTSQAEPHANPHDPDRLSAGAAPSLAVQLSPRRRLPSLSAASAWAAVPSPLRNLSSTQVGTGTSPAADLLQGILRDAMHDFRQETRQEIVGLHLDMLRMGRGIKNELRAVMDEFRGEMDKLREENCKLRAENERLRRGY</sequence>
<dbReference type="EMBL" id="KB467942">
    <property type="protein sequence ID" value="PCH37690.1"/>
    <property type="molecule type" value="Genomic_DNA"/>
</dbReference>
<dbReference type="PANTHER" id="PTHR44414">
    <property type="entry name" value="PROTEIN NEDD1"/>
    <property type="match status" value="1"/>
</dbReference>
<dbReference type="InterPro" id="IPR036322">
    <property type="entry name" value="WD40_repeat_dom_sf"/>
</dbReference>
<feature type="region of interest" description="Disordered" evidence="1">
    <location>
        <begin position="276"/>
        <end position="398"/>
    </location>
</feature>
<evidence type="ECO:0000313" key="2">
    <source>
        <dbReference type="EMBL" id="PCH37690.1"/>
    </source>
</evidence>
<dbReference type="Gene3D" id="2.130.10.10">
    <property type="entry name" value="YVTN repeat-like/Quinoprotein amine dehydrogenase"/>
    <property type="match status" value="1"/>
</dbReference>
<keyword evidence="3" id="KW-1185">Reference proteome</keyword>
<dbReference type="GO" id="GO:0043015">
    <property type="term" value="F:gamma-tubulin binding"/>
    <property type="evidence" value="ECO:0007669"/>
    <property type="project" value="TreeGrafter"/>
</dbReference>
<feature type="region of interest" description="Disordered" evidence="1">
    <location>
        <begin position="164"/>
        <end position="243"/>
    </location>
</feature>
<feature type="compositionally biased region" description="Polar residues" evidence="1">
    <location>
        <begin position="128"/>
        <end position="148"/>
    </location>
</feature>
<organism evidence="2 3">
    <name type="scientific">Wolfiporia cocos (strain MD-104)</name>
    <name type="common">Brown rot fungus</name>
    <dbReference type="NCBI Taxonomy" id="742152"/>
    <lineage>
        <taxon>Eukaryota</taxon>
        <taxon>Fungi</taxon>
        <taxon>Dikarya</taxon>
        <taxon>Basidiomycota</taxon>
        <taxon>Agaricomycotina</taxon>
        <taxon>Agaricomycetes</taxon>
        <taxon>Polyporales</taxon>
        <taxon>Phaeolaceae</taxon>
        <taxon>Wolfiporia</taxon>
    </lineage>
</organism>
<evidence type="ECO:0008006" key="4">
    <source>
        <dbReference type="Google" id="ProtNLM"/>
    </source>
</evidence>
<dbReference type="OrthoDB" id="1602884at2759"/>
<feature type="compositionally biased region" description="Low complexity" evidence="1">
    <location>
        <begin position="322"/>
        <end position="340"/>
    </location>
</feature>
<dbReference type="STRING" id="742152.A0A2H3J634"/>
<accession>A0A2H3J634</accession>
<dbReference type="GO" id="GO:0000922">
    <property type="term" value="C:spindle pole"/>
    <property type="evidence" value="ECO:0007669"/>
    <property type="project" value="TreeGrafter"/>
</dbReference>
<evidence type="ECO:0000313" key="3">
    <source>
        <dbReference type="Proteomes" id="UP000218811"/>
    </source>
</evidence>
<name>A0A2H3J634_WOLCO</name>
<evidence type="ECO:0000256" key="1">
    <source>
        <dbReference type="SAM" id="MobiDB-lite"/>
    </source>
</evidence>
<feature type="compositionally biased region" description="Low complexity" evidence="1">
    <location>
        <begin position="183"/>
        <end position="195"/>
    </location>
</feature>
<dbReference type="GO" id="GO:0007020">
    <property type="term" value="P:microtubule nucleation"/>
    <property type="evidence" value="ECO:0007669"/>
    <property type="project" value="TreeGrafter"/>
</dbReference>
<dbReference type="GO" id="GO:0000278">
    <property type="term" value="P:mitotic cell cycle"/>
    <property type="evidence" value="ECO:0007669"/>
    <property type="project" value="TreeGrafter"/>
</dbReference>
<reference evidence="2 3" key="1">
    <citation type="journal article" date="2012" name="Science">
        <title>The Paleozoic origin of enzymatic lignin decomposition reconstructed from 31 fungal genomes.</title>
        <authorList>
            <person name="Floudas D."/>
            <person name="Binder M."/>
            <person name="Riley R."/>
            <person name="Barry K."/>
            <person name="Blanchette R.A."/>
            <person name="Henrissat B."/>
            <person name="Martinez A.T."/>
            <person name="Otillar R."/>
            <person name="Spatafora J.W."/>
            <person name="Yadav J.S."/>
            <person name="Aerts A."/>
            <person name="Benoit I."/>
            <person name="Boyd A."/>
            <person name="Carlson A."/>
            <person name="Copeland A."/>
            <person name="Coutinho P.M."/>
            <person name="de Vries R.P."/>
            <person name="Ferreira P."/>
            <person name="Findley K."/>
            <person name="Foster B."/>
            <person name="Gaskell J."/>
            <person name="Glotzer D."/>
            <person name="Gorecki P."/>
            <person name="Heitman J."/>
            <person name="Hesse C."/>
            <person name="Hori C."/>
            <person name="Igarashi K."/>
            <person name="Jurgens J.A."/>
            <person name="Kallen N."/>
            <person name="Kersten P."/>
            <person name="Kohler A."/>
            <person name="Kuees U."/>
            <person name="Kumar T.K.A."/>
            <person name="Kuo A."/>
            <person name="LaButti K."/>
            <person name="Larrondo L.F."/>
            <person name="Lindquist E."/>
            <person name="Ling A."/>
            <person name="Lombard V."/>
            <person name="Lucas S."/>
            <person name="Lundell T."/>
            <person name="Martin R."/>
            <person name="McLaughlin D.J."/>
            <person name="Morgenstern I."/>
            <person name="Morin E."/>
            <person name="Murat C."/>
            <person name="Nagy L.G."/>
            <person name="Nolan M."/>
            <person name="Ohm R.A."/>
            <person name="Patyshakuliyeva A."/>
            <person name="Rokas A."/>
            <person name="Ruiz-Duenas F.J."/>
            <person name="Sabat G."/>
            <person name="Salamov A."/>
            <person name="Samejima M."/>
            <person name="Schmutz J."/>
            <person name="Slot J.C."/>
            <person name="St John F."/>
            <person name="Stenlid J."/>
            <person name="Sun H."/>
            <person name="Sun S."/>
            <person name="Syed K."/>
            <person name="Tsang A."/>
            <person name="Wiebenga A."/>
            <person name="Young D."/>
            <person name="Pisabarro A."/>
            <person name="Eastwood D.C."/>
            <person name="Martin F."/>
            <person name="Cullen D."/>
            <person name="Grigoriev I.V."/>
            <person name="Hibbett D.S."/>
        </authorList>
    </citation>
    <scope>NUCLEOTIDE SEQUENCE [LARGE SCALE GENOMIC DNA]</scope>
    <source>
        <strain evidence="2 3">MD-104</strain>
    </source>
</reference>
<protein>
    <recommendedName>
        <fullName evidence="4">WD40 repeat-like protein</fullName>
    </recommendedName>
</protein>
<dbReference type="InterPro" id="IPR015943">
    <property type="entry name" value="WD40/YVTN_repeat-like_dom_sf"/>
</dbReference>
<dbReference type="GO" id="GO:0005814">
    <property type="term" value="C:centriole"/>
    <property type="evidence" value="ECO:0007669"/>
    <property type="project" value="TreeGrafter"/>
</dbReference>
<dbReference type="OMA" id="MYDFRRE"/>
<dbReference type="PANTHER" id="PTHR44414:SF1">
    <property type="entry name" value="PROTEIN NEDD1"/>
    <property type="match status" value="1"/>
</dbReference>
<gene>
    <name evidence="2" type="ORF">WOLCODRAFT_135777</name>
</gene>
<dbReference type="Proteomes" id="UP000218811">
    <property type="component" value="Unassembled WGS sequence"/>
</dbReference>
<dbReference type="SUPFAM" id="SSF50978">
    <property type="entry name" value="WD40 repeat-like"/>
    <property type="match status" value="1"/>
</dbReference>
<dbReference type="GO" id="GO:0005737">
    <property type="term" value="C:cytoplasm"/>
    <property type="evidence" value="ECO:0007669"/>
    <property type="project" value="TreeGrafter"/>
</dbReference>
<dbReference type="GO" id="GO:0036064">
    <property type="term" value="C:ciliary basal body"/>
    <property type="evidence" value="ECO:0007669"/>
    <property type="project" value="TreeGrafter"/>
</dbReference>